<dbReference type="InterPro" id="IPR012341">
    <property type="entry name" value="6hp_glycosidase-like_sf"/>
</dbReference>
<evidence type="ECO:0000256" key="7">
    <source>
        <dbReference type="ARBA" id="ARBA00022989"/>
    </source>
</evidence>
<dbReference type="InterPro" id="IPR031335">
    <property type="entry name" value="Glyco_hydro_63_C"/>
</dbReference>
<dbReference type="MassIVE" id="A0A3B3IS52"/>
<dbReference type="Gene3D" id="1.50.10.10">
    <property type="match status" value="1"/>
</dbReference>
<reference evidence="17 18" key="3">
    <citation type="journal article" date="2005" name="Nature">
        <title>Generation and annotation of the DNA sequences of human chromosomes 2 and 4.</title>
        <authorList>
            <person name="Hillier L.W."/>
            <person name="Graves T.A."/>
            <person name="Fulton R.S."/>
            <person name="Fulton L.A."/>
            <person name="Pepin K.H."/>
            <person name="Minx P."/>
            <person name="Wagner-McPherson C."/>
            <person name="Layman D."/>
            <person name="Wylie K."/>
            <person name="Sekhon M."/>
            <person name="Becker M.C."/>
            <person name="Fewell G.A."/>
            <person name="Delehaunty K.D."/>
            <person name="Miner T.L."/>
            <person name="Nash W.E."/>
            <person name="Kremitzki C."/>
            <person name="Oddy L."/>
            <person name="Du H."/>
            <person name="Sun H."/>
            <person name="Bradshaw-Cordum H."/>
            <person name="Ali J."/>
            <person name="Carter J."/>
            <person name="Cordes M."/>
            <person name="Harris A."/>
            <person name="Isak A."/>
            <person name="van Brunt A."/>
            <person name="Nguyen C."/>
            <person name="Du F."/>
            <person name="Courtney L."/>
            <person name="Kalicki J."/>
            <person name="Ozersky P."/>
            <person name="Abbott S."/>
            <person name="Armstrong J."/>
            <person name="Belter E.A."/>
            <person name="Caruso L."/>
            <person name="Cedroni M."/>
            <person name="Cotton M."/>
            <person name="Davidson T."/>
            <person name="Desai A."/>
            <person name="Elliott G."/>
            <person name="Erb T."/>
            <person name="Fronick C."/>
            <person name="Gaige T."/>
            <person name="Haakenson W."/>
            <person name="Haglund K."/>
            <person name="Holmes A."/>
            <person name="Harkins R."/>
            <person name="Kim K."/>
            <person name="Kruchowski S.S."/>
            <person name="Strong C.M."/>
            <person name="Grewal N."/>
            <person name="Goyea E."/>
            <person name="Hou S."/>
            <person name="Levy A."/>
            <person name="Martinka S."/>
            <person name="Mead K."/>
            <person name="McLellan M.D."/>
            <person name="Meyer R."/>
            <person name="Randall-Maher J."/>
            <person name="Tomlinson C."/>
            <person name="Dauphin-Kohlberg S."/>
            <person name="Kozlowicz-Reilly A."/>
            <person name="Shah N."/>
            <person name="Swearengen-Shahid S."/>
            <person name="Snider J."/>
            <person name="Strong J.T."/>
            <person name="Thompson J."/>
            <person name="Yoakum M."/>
            <person name="Leonard S."/>
            <person name="Pearman C."/>
            <person name="Trani L."/>
            <person name="Radionenko M."/>
            <person name="Waligorski J.E."/>
            <person name="Wang C."/>
            <person name="Rock S.M."/>
            <person name="Tin-Wollam A.M."/>
            <person name="Maupin R."/>
            <person name="Latreille P."/>
            <person name="Wendl M.C."/>
            <person name="Yang S.P."/>
            <person name="Pohl C."/>
            <person name="Wallis J.W."/>
            <person name="Spieth J."/>
            <person name="Bieri T.A."/>
            <person name="Berkowicz N."/>
            <person name="Nelson J.O."/>
            <person name="Osborne J."/>
            <person name="Ding L."/>
            <person name="Meyer R."/>
            <person name="Sabo A."/>
            <person name="Shotland Y."/>
            <person name="Sinha P."/>
            <person name="Wohldmann P.E."/>
            <person name="Cook L.L."/>
            <person name="Hickenbotham M.T."/>
            <person name="Eldred J."/>
            <person name="Williams D."/>
            <person name="Jones T.A."/>
            <person name="She X."/>
            <person name="Ciccarelli F.D."/>
            <person name="Izaurralde E."/>
            <person name="Taylor J."/>
            <person name="Schmutz J."/>
            <person name="Myers R.M."/>
            <person name="Cox D.R."/>
            <person name="Huang X."/>
            <person name="McPherson J.D."/>
            <person name="Mardis E.R."/>
            <person name="Clifton S.W."/>
            <person name="Warren W.C."/>
            <person name="Chinwalla A.T."/>
            <person name="Eddy S.R."/>
            <person name="Marra M.A."/>
            <person name="Ovcharenko I."/>
            <person name="Furey T.S."/>
            <person name="Miller W."/>
            <person name="Eichler E.E."/>
            <person name="Bork P."/>
            <person name="Suyama M."/>
            <person name="Torrents D."/>
            <person name="Waterston R.H."/>
            <person name="Wilson R.K."/>
        </authorList>
    </citation>
    <scope>NUCLEOTIDE SEQUENCE [LARGE SCALE GENOMIC DNA]</scope>
</reference>
<keyword evidence="6" id="KW-0735">Signal-anchor</keyword>
<dbReference type="SUPFAM" id="SSF48208">
    <property type="entry name" value="Six-hairpin glycosidases"/>
    <property type="match status" value="1"/>
</dbReference>
<reference evidence="21" key="4">
    <citation type="journal article" date="2011" name="BMC Syst. Biol.">
        <title>Initial characterization of the human central proteome.</title>
        <authorList>
            <person name="Burkard T.R."/>
            <person name="Planyavsky M."/>
            <person name="Kaupe I."/>
            <person name="Breitwieser F.P."/>
            <person name="Burckstummer T."/>
            <person name="Bennett K.L."/>
            <person name="Superti-Furga G."/>
            <person name="Colinge J."/>
        </authorList>
    </citation>
    <scope>IDENTIFICATION BY MASS SPECTROMETRY [LARGE SCALE ANALYSIS]</scope>
</reference>
<dbReference type="GO" id="GO:0009311">
    <property type="term" value="P:oligosaccharide metabolic process"/>
    <property type="evidence" value="ECO:0007669"/>
    <property type="project" value="UniProtKB-UniRule"/>
</dbReference>
<dbReference type="Antibodypedia" id="2372">
    <property type="antibodies" value="183 antibodies from 25 providers"/>
</dbReference>
<evidence type="ECO:0000256" key="1">
    <source>
        <dbReference type="ARBA" id="ARBA00004648"/>
    </source>
</evidence>
<reference evidence="23" key="6">
    <citation type="journal article" date="2015" name="Proteomics">
        <title>N-terminome analysis of the human mitochondrial proteome.</title>
        <authorList>
            <person name="Vaca Jacome A.S."/>
            <person name="Rabilloud T."/>
            <person name="Schaeffer-Reiss C."/>
            <person name="Rompais M."/>
            <person name="Ayoub D."/>
            <person name="Lane L."/>
            <person name="Bairoch A."/>
            <person name="Van Dorsselaer A."/>
            <person name="Carapito C."/>
        </authorList>
    </citation>
    <scope>IDENTIFICATION BY MASS SPECTROMETRY [LARGE SCALE ANALYSIS]</scope>
</reference>
<dbReference type="Proteomes" id="UP000005640">
    <property type="component" value="Chromosome 2"/>
</dbReference>
<keyword evidence="19 20" id="KW-1267">Proteomics identification</keyword>
<feature type="compositionally biased region" description="Basic residues" evidence="14">
    <location>
        <begin position="1"/>
        <end position="10"/>
    </location>
</feature>
<keyword evidence="9 13" id="KW-0325">Glycoprotein</keyword>
<evidence type="ECO:0000256" key="10">
    <source>
        <dbReference type="ARBA" id="ARBA00023295"/>
    </source>
</evidence>
<dbReference type="Ensembl" id="ENST00000650523.1">
    <property type="protein sequence ID" value="ENSP00000497143.1"/>
    <property type="gene ID" value="ENSG00000115275.15"/>
</dbReference>
<dbReference type="GO" id="GO:0006487">
    <property type="term" value="P:protein N-linked glycosylation"/>
    <property type="evidence" value="ECO:0007669"/>
    <property type="project" value="UniProtKB-UniRule"/>
</dbReference>
<evidence type="ECO:0000256" key="2">
    <source>
        <dbReference type="ARBA" id="ARBA00010833"/>
    </source>
</evidence>
<evidence type="ECO:0000256" key="5">
    <source>
        <dbReference type="ARBA" id="ARBA00022824"/>
    </source>
</evidence>
<evidence type="ECO:0000256" key="14">
    <source>
        <dbReference type="SAM" id="MobiDB-lite"/>
    </source>
</evidence>
<feature type="non-terminal residue" evidence="17">
    <location>
        <position position="428"/>
    </location>
</feature>
<evidence type="ECO:0007829" key="20">
    <source>
        <dbReference type="ProteomicsDB" id="A0A3B3IS52"/>
    </source>
</evidence>
<accession>A0A3B3IS52</accession>
<dbReference type="HGNC" id="HGNC:24862">
    <property type="gene designation" value="MOGS"/>
</dbReference>
<dbReference type="InterPro" id="IPR031631">
    <property type="entry name" value="Glyco_hydro_63N"/>
</dbReference>
<feature type="domain" description="Glycosyl hydrolase family 63 C-terminal" evidence="15">
    <location>
        <begin position="279"/>
        <end position="427"/>
    </location>
</feature>
<dbReference type="EC" id="3.2.1.106" evidence="11 12"/>
<proteinExistence type="evidence at protein level"/>
<dbReference type="AlphaFoldDB" id="A0A3B3IS52"/>
<dbReference type="GO" id="GO:0004573">
    <property type="term" value="F:Glc3Man9GlcNAc2 oligosaccharide glucosidase activity"/>
    <property type="evidence" value="ECO:0007669"/>
    <property type="project" value="UniProtKB-UniRule"/>
</dbReference>
<keyword evidence="7 12" id="KW-1133">Transmembrane helix</keyword>
<keyword evidence="5 12" id="KW-0256">Endoplasmic reticulum</keyword>
<keyword evidence="4 12" id="KW-0378">Hydrolase</keyword>
<evidence type="ECO:0007829" key="23">
    <source>
        <dbReference type="PubMed" id="25944712"/>
    </source>
</evidence>
<evidence type="ECO:0007829" key="22">
    <source>
        <dbReference type="PubMed" id="24275569"/>
    </source>
</evidence>
<evidence type="ECO:0007829" key="21">
    <source>
        <dbReference type="PubMed" id="21269460"/>
    </source>
</evidence>
<dbReference type="GO" id="GO:0005789">
    <property type="term" value="C:endoplasmic reticulum membrane"/>
    <property type="evidence" value="ECO:0007669"/>
    <property type="project" value="UniProtKB-SubCell"/>
</dbReference>
<comment type="similarity">
    <text evidence="2 12">Belongs to the glycosyl hydrolase 63 family.</text>
</comment>
<evidence type="ECO:0000256" key="6">
    <source>
        <dbReference type="ARBA" id="ARBA00022968"/>
    </source>
</evidence>
<reference evidence="17 18" key="1">
    <citation type="journal article" date="2001" name="Nature">
        <title>Initial sequencing and analysis of the human genome.</title>
        <authorList>
            <consortium name="International Human Genome Sequencing Consortium"/>
            <person name="Lander E.S."/>
            <person name="Linton L.M."/>
            <person name="Birren B."/>
            <person name="Nusbaum C."/>
            <person name="Zody M.C."/>
            <person name="Baldwin J."/>
            <person name="Devon K."/>
            <person name="Dewar K."/>
            <person name="Doyle M."/>
            <person name="FitzHugh W."/>
            <person name="Funke R."/>
            <person name="Gage D."/>
            <person name="Harris K."/>
            <person name="Heaford A."/>
            <person name="Howland J."/>
            <person name="Kann L."/>
            <person name="Lehoczky J."/>
            <person name="LeVine R."/>
            <person name="McEwan P."/>
            <person name="McKernan K."/>
            <person name="Meldrim J."/>
            <person name="Mesirov J.P."/>
            <person name="Miranda C."/>
            <person name="Morris W."/>
            <person name="Naylor J."/>
            <person name="Raymond C."/>
            <person name="Rosetti M."/>
            <person name="Santos R."/>
            <person name="Sheridan A."/>
            <person name="Sougnez C."/>
            <person name="Stange-Thomann N."/>
            <person name="Stojanovic N."/>
            <person name="Subramanian A."/>
            <person name="Wyman D."/>
            <person name="Rogers J."/>
            <person name="Sulston J."/>
            <person name="Ainscough R."/>
            <person name="Beck S."/>
            <person name="Bentley D."/>
            <person name="Burton J."/>
            <person name="Clee C."/>
            <person name="Carter N."/>
            <person name="Coulson A."/>
            <person name="Deadman R."/>
            <person name="Deloukas P."/>
            <person name="Dunham A."/>
            <person name="Dunham I."/>
            <person name="Durbin R."/>
            <person name="French L."/>
            <person name="Grafham D."/>
            <person name="Gregory S."/>
            <person name="Hubbard T."/>
            <person name="Humphray S."/>
            <person name="Hunt A."/>
            <person name="Jones M."/>
            <person name="Lloyd C."/>
            <person name="McMurray A."/>
            <person name="Matthews L."/>
            <person name="Mercer S."/>
            <person name="Milne S."/>
            <person name="Mullikin J.C."/>
            <person name="Mungall A."/>
            <person name="Plumb R."/>
            <person name="Ross M."/>
            <person name="Shownkeen R."/>
            <person name="Sims S."/>
            <person name="Waterston R.H."/>
            <person name="Wilson R.K."/>
            <person name="Hillier L.W."/>
            <person name="McPherson J.D."/>
            <person name="Marra M.A."/>
            <person name="Mardis E.R."/>
            <person name="Fulton L.A."/>
            <person name="Chinwalla A.T."/>
            <person name="Pepin K.H."/>
            <person name="Gish W.R."/>
            <person name="Chissoe S.L."/>
            <person name="Wendl M.C."/>
            <person name="Delehaunty K.D."/>
            <person name="Miner T.L."/>
            <person name="Delehaunty A."/>
            <person name="Kramer J.B."/>
            <person name="Cook L.L."/>
            <person name="Fulton R.S."/>
            <person name="Johnson D.L."/>
            <person name="Minx P.J."/>
            <person name="Clifton S.W."/>
            <person name="Hawkins T."/>
            <person name="Branscomb E."/>
            <person name="Predki P."/>
            <person name="Richardson P."/>
            <person name="Wenning S."/>
            <person name="Slezak T."/>
            <person name="Doggett N."/>
            <person name="Cheng J.F."/>
            <person name="Olsen A."/>
            <person name="Lucas S."/>
            <person name="Elkin C."/>
            <person name="Uberbacher E."/>
            <person name="Frazier M."/>
            <person name="Gibbs R.A."/>
            <person name="Muzny D.M."/>
            <person name="Scherer S.E."/>
            <person name="Bouck J.B."/>
            <person name="Sodergren E.J."/>
            <person name="Worley K.C."/>
            <person name="Rives C.M."/>
            <person name="Gorrell J.H."/>
            <person name="Metzker M.L."/>
            <person name="Naylor S.L."/>
            <person name="Kucherlapati R.S."/>
            <person name="Nelson D.L."/>
            <person name="Weinstock G.M."/>
            <person name="Sakaki Y."/>
            <person name="Fujiyama A."/>
            <person name="Hattori M."/>
            <person name="Yada T."/>
            <person name="Toyoda A."/>
            <person name="Itoh T."/>
            <person name="Kawagoe C."/>
            <person name="Watanabe H."/>
            <person name="Totoki Y."/>
            <person name="Taylor T."/>
            <person name="Weissenbach J."/>
            <person name="Heilig R."/>
            <person name="Saurin W."/>
            <person name="Artiguenave F."/>
            <person name="Brottier P."/>
            <person name="Bruls T."/>
            <person name="Pelletier E."/>
            <person name="Robert C."/>
            <person name="Wincker P."/>
            <person name="Smith D.R."/>
            <person name="Doucette-Stamm L."/>
            <person name="Rubenfield M."/>
            <person name="Weinstock K."/>
            <person name="Lee H.M."/>
            <person name="Dubois J."/>
            <person name="Rosenthal A."/>
            <person name="Platzer M."/>
            <person name="Nyakatura G."/>
            <person name="Taudien S."/>
            <person name="Rump A."/>
            <person name="Yang H."/>
            <person name="Yu J."/>
            <person name="Wang J."/>
            <person name="Huang G."/>
            <person name="Gu J."/>
            <person name="Hood L."/>
            <person name="Rowen L."/>
            <person name="Madan A."/>
            <person name="Qin S."/>
            <person name="Davis R.W."/>
            <person name="Federspiel N.A."/>
            <person name="Abola A.P."/>
            <person name="Proctor M.J."/>
            <person name="Myers R.M."/>
            <person name="Schmutz J."/>
            <person name="Dickson M."/>
            <person name="Grimwood J."/>
            <person name="Cox D.R."/>
            <person name="Olson M.V."/>
            <person name="Kaul R."/>
            <person name="Raymond C."/>
            <person name="Shimizu N."/>
            <person name="Kawasaki K."/>
            <person name="Minoshima S."/>
            <person name="Evans G.A."/>
            <person name="Athanasiou M."/>
            <person name="Schultz R."/>
            <person name="Roe B.A."/>
            <person name="Chen F."/>
            <person name="Pan H."/>
            <person name="Ramser J."/>
            <person name="Lehrach H."/>
            <person name="Reinhardt R."/>
            <person name="McCombie W.R."/>
            <person name="de la Bastide M."/>
            <person name="Dedhia N."/>
            <person name="Blocker H."/>
            <person name="Hornischer K."/>
            <person name="Nordsiek G."/>
            <person name="Agarwala R."/>
            <person name="Aravind L."/>
            <person name="Bailey J.A."/>
            <person name="Bateman A."/>
            <person name="Batzoglou S."/>
            <person name="Birney E."/>
            <person name="Bork P."/>
            <person name="Brown D.G."/>
            <person name="Burge C.B."/>
            <person name="Cerutti L."/>
            <person name="Chen H.C."/>
            <person name="Church D."/>
            <person name="Clamp M."/>
            <person name="Copley R.R."/>
            <person name="Doerks T."/>
            <person name="Eddy S.R."/>
            <person name="Eichler E.E."/>
            <person name="Furey T.S."/>
            <person name="Galagan J."/>
            <person name="Gilbert J.G."/>
            <person name="Harmon C."/>
            <person name="Hayashizaki Y."/>
            <person name="Haussler D."/>
            <person name="Hermjakob H."/>
            <person name="Hokamp K."/>
            <person name="Jang W."/>
            <person name="Johnson L.S."/>
            <person name="Jones T.A."/>
            <person name="Kasif S."/>
            <person name="Kaspryzk A."/>
            <person name="Kennedy S."/>
            <person name="Kent W.J."/>
            <person name="Kitts P."/>
            <person name="Koonin E.V."/>
            <person name="Korf I."/>
            <person name="Kulp D."/>
            <person name="Lancet D."/>
            <person name="Lowe T.M."/>
            <person name="McLysaght A."/>
            <person name="Mikkelsen T."/>
            <person name="Moran J.V."/>
            <person name="Mulder N."/>
            <person name="Pollara V.J."/>
            <person name="Ponting C.P."/>
            <person name="Schuler G."/>
            <person name="Schultz J."/>
            <person name="Slater G."/>
            <person name="Smit A.F."/>
            <person name="Stupka E."/>
            <person name="Szustakowski J."/>
            <person name="Thierry-Mieg D."/>
            <person name="Thierry-Mieg J."/>
            <person name="Wagner L."/>
            <person name="Wallis J."/>
            <person name="Wheeler R."/>
            <person name="Williams A."/>
            <person name="Wolf Y.I."/>
            <person name="Wolfe K.H."/>
            <person name="Yang S.P."/>
            <person name="Yeh R.F."/>
            <person name="Collins F."/>
            <person name="Guyer M.S."/>
            <person name="Peterson J."/>
            <person name="Felsenfeld A."/>
            <person name="Wetterstrand K.A."/>
            <person name="Patrinos A."/>
            <person name="Morgan M.J."/>
            <person name="de Jong P."/>
            <person name="Catanese J.J."/>
            <person name="Osoegawa K."/>
            <person name="Shizuya H."/>
            <person name="Choi S."/>
            <person name="Chen Y.J."/>
        </authorList>
    </citation>
    <scope>NUCLEOTIDE SEQUENCE [LARGE SCALE GENOMIC DNA]</scope>
</reference>
<keyword evidence="10 12" id="KW-0326">Glycosidase</keyword>
<dbReference type="InterPro" id="IPR004888">
    <property type="entry name" value="Glycoside_hydrolase_63"/>
</dbReference>
<evidence type="ECO:0000256" key="8">
    <source>
        <dbReference type="ARBA" id="ARBA00023136"/>
    </source>
</evidence>
<name>A0A3B3IS52_HUMAN</name>
<keyword evidence="18" id="KW-1185">Reference proteome</keyword>
<dbReference type="InterPro" id="IPR038518">
    <property type="entry name" value="Glyco_hydro_63N_sf"/>
</dbReference>
<dbReference type="PANTHER" id="PTHR10412">
    <property type="entry name" value="MANNOSYL-OLIGOSACCHARIDE GLUCOSIDASE"/>
    <property type="match status" value="1"/>
</dbReference>
<comment type="function">
    <text evidence="12">Cleaves the distal alpha 1,2-linked glucose residue from the Glc(3)Man(9)GlcNAc(2) oligosaccharide precursor.</text>
</comment>
<dbReference type="ExpressionAtlas" id="A0A3B3IS52">
    <property type="expression patterns" value="baseline and differential"/>
</dbReference>
<dbReference type="InterPro" id="IPR008928">
    <property type="entry name" value="6-hairpin_glycosidase_sf"/>
</dbReference>
<reference evidence="17" key="8">
    <citation type="submission" date="2025-09" db="UniProtKB">
        <authorList>
            <consortium name="Ensembl"/>
        </authorList>
    </citation>
    <scope>IDENTIFICATION</scope>
</reference>
<evidence type="ECO:0000256" key="13">
    <source>
        <dbReference type="RuleBase" id="RU369107"/>
    </source>
</evidence>
<dbReference type="OpenTargets" id="ENSG00000115275"/>
<reference evidence="17" key="7">
    <citation type="submission" date="2025-08" db="UniProtKB">
        <authorList>
            <consortium name="Ensembl"/>
        </authorList>
    </citation>
    <scope>IDENTIFICATION</scope>
</reference>
<comment type="pathway">
    <text evidence="13">Glycan metabolism; N-glycan degradation.</text>
</comment>
<dbReference type="Gene3D" id="2.70.98.110">
    <property type="entry name" value="Glycosyl hydrolase family 63, N-terminal domain"/>
    <property type="match status" value="2"/>
</dbReference>
<feature type="region of interest" description="Disordered" evidence="14">
    <location>
        <begin position="1"/>
        <end position="39"/>
    </location>
</feature>
<dbReference type="Pfam" id="PF16923">
    <property type="entry name" value="Glyco_hydro_63N"/>
    <property type="match status" value="1"/>
</dbReference>
<evidence type="ECO:0000256" key="12">
    <source>
        <dbReference type="RuleBase" id="RU368089"/>
    </source>
</evidence>
<reference evidence="22" key="5">
    <citation type="journal article" date="2014" name="J. Proteomics">
        <title>An enzyme assisted RP-RPLC approach for in-depth analysis of human liver phosphoproteome.</title>
        <authorList>
            <person name="Bian Y."/>
            <person name="Song C."/>
            <person name="Cheng K."/>
            <person name="Dong M."/>
            <person name="Wang F."/>
            <person name="Huang J."/>
            <person name="Sun D."/>
            <person name="Wang L."/>
            <person name="Ye M."/>
            <person name="Zou H."/>
        </authorList>
    </citation>
    <scope>IDENTIFICATION BY MASS SPECTROMETRY [LARGE SCALE ANALYSIS]</scope>
</reference>
<evidence type="ECO:0000256" key="9">
    <source>
        <dbReference type="ARBA" id="ARBA00023180"/>
    </source>
</evidence>
<dbReference type="Bgee" id="ENSG00000115275">
    <property type="expression patterns" value="Expressed in body of pancreas and 123 other cell types or tissues"/>
</dbReference>
<feature type="compositionally biased region" description="Basic and acidic residues" evidence="14">
    <location>
        <begin position="17"/>
        <end position="33"/>
    </location>
</feature>
<evidence type="ECO:0000259" key="16">
    <source>
        <dbReference type="Pfam" id="PF16923"/>
    </source>
</evidence>
<dbReference type="OrthoDB" id="410058at2759"/>
<evidence type="ECO:0000313" key="17">
    <source>
        <dbReference type="Ensembl" id="ENSP00000497143.1"/>
    </source>
</evidence>
<dbReference type="EMBL" id="AC005041">
    <property type="status" value="NOT_ANNOTATED_CDS"/>
    <property type="molecule type" value="Genomic_DNA"/>
</dbReference>
<organism evidence="17 18">
    <name type="scientific">Homo sapiens</name>
    <name type="common">Human</name>
    <dbReference type="NCBI Taxonomy" id="9606"/>
    <lineage>
        <taxon>Eukaryota</taxon>
        <taxon>Metazoa</taxon>
        <taxon>Chordata</taxon>
        <taxon>Craniata</taxon>
        <taxon>Vertebrata</taxon>
        <taxon>Euteleostomi</taxon>
        <taxon>Mammalia</taxon>
        <taxon>Eutheria</taxon>
        <taxon>Euarchontoglires</taxon>
        <taxon>Primates</taxon>
        <taxon>Haplorrhini</taxon>
        <taxon>Catarrhini</taxon>
        <taxon>Hominidae</taxon>
        <taxon>Homo</taxon>
    </lineage>
</organism>
<dbReference type="VEuPathDB" id="HostDB:ENSG00000115275"/>
<keyword evidence="3 12" id="KW-0812">Transmembrane</keyword>
<protein>
    <recommendedName>
        <fullName evidence="11 12">Mannosyl-oligosaccharide glucosidase</fullName>
        <ecNumber evidence="11 12">3.2.1.106</ecNumber>
    </recommendedName>
    <alternativeName>
        <fullName evidence="13">Glucosidase I</fullName>
    </alternativeName>
</protein>
<dbReference type="PANTHER" id="PTHR10412:SF11">
    <property type="entry name" value="MANNOSYL-OLIGOSACCHARIDE GLUCOSIDASE"/>
    <property type="match status" value="1"/>
</dbReference>
<sequence>MARGERRRRAVPAEGVRTAERAARGGPGRRDGRGGGPRSTAGGVALAVVVLSLALGMSGRWVLAWYRARRAVTLHSAPPVLPADSSSPAVAPDLFWGTYRPHVYFGMKTRSPKPLLTGLMWAQQGTTPGTPKLRHTYGKEVLLPEVGAKGQLKFISGHTSELGDFRFTLLPPTSPGDTAPKYGSYNVFWTSNPGLPLLTEMVKSRLNSWFQHRPPGAPPERYLGLPGSLKWEDRGPSGQGQGQFLIQQVTLKIPISIEFVFESGSAQAGGNQALPRLAGSLLTQALESHAEGFRERFEKTFQLKEKGLSSGEQVLGQAALSGLLGGIGYFYGQGLVLPDIGVEGSEQKVDPALFPPVPLFTAVPSRSFFPRGFLWDEGFHQLVVQRWDPSLTREALGHWLGLLNADGWIGREQILGDEARARVPPEFL</sequence>
<keyword evidence="8 12" id="KW-0472">Membrane</keyword>
<dbReference type="ChiTaRS" id="MOGS">
    <property type="organism name" value="human"/>
</dbReference>
<evidence type="ECO:0007829" key="19">
    <source>
        <dbReference type="PeptideAtlas" id="A0A3B3IS52"/>
    </source>
</evidence>
<evidence type="ECO:0000313" key="18">
    <source>
        <dbReference type="Proteomes" id="UP000005640"/>
    </source>
</evidence>
<evidence type="ECO:0000256" key="4">
    <source>
        <dbReference type="ARBA" id="ARBA00022801"/>
    </source>
</evidence>
<feature type="domain" description="Glycosyl hydrolase family 63 N-terminal" evidence="16">
    <location>
        <begin position="94"/>
        <end position="139"/>
    </location>
</feature>
<evidence type="ECO:0000256" key="3">
    <source>
        <dbReference type="ARBA" id="ARBA00022692"/>
    </source>
</evidence>
<gene>
    <name evidence="17" type="primary">MOGS</name>
</gene>
<dbReference type="SMR" id="A0A3B3IS52"/>
<dbReference type="Pfam" id="PF03200">
    <property type="entry name" value="Glyco_hydro_63"/>
    <property type="match status" value="1"/>
</dbReference>
<comment type="subcellular location">
    <subcellularLocation>
        <location evidence="1 12">Endoplasmic reticulum membrane</location>
        <topology evidence="1 12">Single-pass type II membrane protein</topology>
    </subcellularLocation>
</comment>
<feature type="transmembrane region" description="Helical" evidence="12">
    <location>
        <begin position="43"/>
        <end position="66"/>
    </location>
</feature>
<reference evidence="17 18" key="2">
    <citation type="journal article" date="2004" name="Nature">
        <title>Finishing the euchromatic sequence of the human genome.</title>
        <authorList>
            <consortium name="International Human Genome Sequencing Consortium"/>
        </authorList>
    </citation>
    <scope>NUCLEOTIDE SEQUENCE [LARGE SCALE GENOMIC DNA]</scope>
</reference>
<dbReference type="GeneTree" id="ENSGT00390000017452"/>
<evidence type="ECO:0000259" key="15">
    <source>
        <dbReference type="Pfam" id="PF03200"/>
    </source>
</evidence>
<evidence type="ECO:0000256" key="11">
    <source>
        <dbReference type="ARBA" id="ARBA00038888"/>
    </source>
</evidence>
<comment type="catalytic activity">
    <reaction evidence="12">
        <text>N(4)-(alpha-D-Glc-(1-&gt;2)-alpha-D-Glc-(1-&gt;3)-alpha-D-Glc-(1-&gt;3)-alpha-D-Man-(1-&gt;2)-alpha-D-Man-(1-&gt;2)-alpha-D-Man-(1-&gt;3)-[alpha-D-Man-(1-&gt;2)-alpha-D-Man-(1-&gt;3)-[alpha-D-Man-(1-&gt;2)-alpha-D-Man-(1-&gt;6)]-alpha-D-Man-(1-&gt;6)]-beta-D-Man-(1-&gt;4)-beta-D-GlcNAc-(1-&gt;4)-beta-D-GlcNAc)-L-asparaginyl-[protein] + H2O = N(4)-(alpha-D-Glc-(1-&gt;3)-alpha-D-Glc-(1-&gt;3)-alpha-D-Man-(1-&gt;2)-alpha-D-Man-(1-&gt;2)-alpha-D-Man-(1-&gt;3)-[alpha-D-Man-(1-&gt;2)-alpha-D-Man-(1-&gt;3)-[alpha-D-Man-(1-&gt;2)-alpha-D-Man-(1-&gt;6)]-alpha-D-Man-(1-&gt;6)]-beta-D-Man-(1-&gt;4)-beta-D-GlcNAc-(1-&gt;4)-beta-D-GlcNAc)-L-asparaginyl-[protein] + beta-D-glucose</text>
        <dbReference type="Rhea" id="RHEA:55988"/>
        <dbReference type="Rhea" id="RHEA-COMP:12806"/>
        <dbReference type="Rhea" id="RHEA-COMP:14355"/>
        <dbReference type="ChEBI" id="CHEBI:15377"/>
        <dbReference type="ChEBI" id="CHEBI:15903"/>
        <dbReference type="ChEBI" id="CHEBI:59082"/>
        <dbReference type="ChEBI" id="CHEBI:132537"/>
        <dbReference type="EC" id="3.2.1.106"/>
    </reaction>
</comment>
<dbReference type="GO" id="GO:0005783">
    <property type="term" value="C:endoplasmic reticulum"/>
    <property type="evidence" value="ECO:0000314"/>
    <property type="project" value="HPA"/>
</dbReference>